<evidence type="ECO:0000313" key="2">
    <source>
        <dbReference type="EMBL" id="MPN40007.1"/>
    </source>
</evidence>
<proteinExistence type="predicted"/>
<organism evidence="2">
    <name type="scientific">bioreactor metagenome</name>
    <dbReference type="NCBI Taxonomy" id="1076179"/>
    <lineage>
        <taxon>unclassified sequences</taxon>
        <taxon>metagenomes</taxon>
        <taxon>ecological metagenomes</taxon>
    </lineage>
</organism>
<accession>A0A645HM46</accession>
<reference evidence="2" key="1">
    <citation type="submission" date="2019-08" db="EMBL/GenBank/DDBJ databases">
        <authorList>
            <person name="Kucharzyk K."/>
            <person name="Murdoch R.W."/>
            <person name="Higgins S."/>
            <person name="Loffler F."/>
        </authorList>
    </citation>
    <scope>NUCLEOTIDE SEQUENCE</scope>
</reference>
<name>A0A645HM46_9ZZZZ</name>
<evidence type="ECO:0000259" key="1">
    <source>
        <dbReference type="Pfam" id="PF15542"/>
    </source>
</evidence>
<comment type="caution">
    <text evidence="2">The sequence shown here is derived from an EMBL/GenBank/DDBJ whole genome shotgun (WGS) entry which is preliminary data.</text>
</comment>
<protein>
    <recommendedName>
        <fullName evidence="1">Bacterial toxin 50 domain-containing protein</fullName>
    </recommendedName>
</protein>
<sequence>MYLIKSHSGQGKINIKNGKWDNKEVITANDKIVGIVVNNLTGKEAETTVFKIHYGKNGIHIVPDYPSKKKVMK</sequence>
<feature type="domain" description="Bacterial toxin 50" evidence="1">
    <location>
        <begin position="3"/>
        <end position="63"/>
    </location>
</feature>
<dbReference type="Pfam" id="PF15542">
    <property type="entry name" value="Ntox50"/>
    <property type="match status" value="1"/>
</dbReference>
<dbReference type="InterPro" id="IPR029100">
    <property type="entry name" value="Ntox50"/>
</dbReference>
<dbReference type="AlphaFoldDB" id="A0A645HM46"/>
<dbReference type="EMBL" id="VSSQ01096152">
    <property type="protein sequence ID" value="MPN40007.1"/>
    <property type="molecule type" value="Genomic_DNA"/>
</dbReference>
<gene>
    <name evidence="2" type="ORF">SDC9_187542</name>
</gene>